<dbReference type="AlphaFoldDB" id="A0A8G1EEH6"/>
<keyword evidence="2" id="KW-0240">DNA-directed RNA polymerase</keyword>
<dbReference type="NCBIfam" id="TIGR04272">
    <property type="entry name" value="cxxc_cxxc_Mbark"/>
    <property type="match status" value="1"/>
</dbReference>
<dbReference type="Proteomes" id="UP000826709">
    <property type="component" value="Chromosome"/>
</dbReference>
<evidence type="ECO:0000313" key="3">
    <source>
        <dbReference type="Proteomes" id="UP000826709"/>
    </source>
</evidence>
<dbReference type="GO" id="GO:0000428">
    <property type="term" value="C:DNA-directed RNA polymerase complex"/>
    <property type="evidence" value="ECO:0007669"/>
    <property type="project" value="UniProtKB-KW"/>
</dbReference>
<name>A0A8G1EEH6_9EURY</name>
<evidence type="ECO:0000313" key="2">
    <source>
        <dbReference type="EMBL" id="QYZ78148.1"/>
    </source>
</evidence>
<sequence length="56" mass="6607">MERRGNFGGRRDFGPREMHKTVCSDCGKECEVPFKPTEGRPVYCNDCFPKHRKPRY</sequence>
<reference evidence="2" key="2">
    <citation type="submission" date="2019-03" db="EMBL/GenBank/DDBJ databases">
        <authorList>
            <person name="Chen S.-C."/>
            <person name="Wu S.-Y."/>
            <person name="Lai M.-C."/>
        </authorList>
    </citation>
    <scope>NUCLEOTIDE SEQUENCE</scope>
    <source>
        <strain evidence="2">ML15</strain>
    </source>
</reference>
<protein>
    <submittedName>
        <fullName evidence="2">DNA-directed RNA polymerase</fullName>
    </submittedName>
</protein>
<organism evidence="2 3">
    <name type="scientific">Methanofollis formosanus</name>
    <dbReference type="NCBI Taxonomy" id="299308"/>
    <lineage>
        <taxon>Archaea</taxon>
        <taxon>Methanobacteriati</taxon>
        <taxon>Methanobacteriota</taxon>
        <taxon>Stenosarchaea group</taxon>
        <taxon>Methanomicrobia</taxon>
        <taxon>Methanomicrobiales</taxon>
        <taxon>Methanomicrobiaceae</taxon>
        <taxon>Methanofollis</taxon>
    </lineage>
</organism>
<dbReference type="Pfam" id="PF23477">
    <property type="entry name" value="zf_Tbcl_2"/>
    <property type="match status" value="1"/>
</dbReference>
<dbReference type="KEGG" id="mfk:E2N92_01225"/>
<accession>A0A8G1EEH6</accession>
<reference evidence="2" key="1">
    <citation type="journal article" date="2005" name="Int. J. Syst. Evol. Microbiol.">
        <title>Methanofollis formosanus sp. nov., isolated from a fish pond.</title>
        <authorList>
            <person name="Wu S.Y."/>
            <person name="Chen S.C."/>
            <person name="Lai M.C."/>
        </authorList>
    </citation>
    <scope>NUCLEOTIDE SEQUENCE</scope>
    <source>
        <strain evidence="2">ML15</strain>
    </source>
</reference>
<proteinExistence type="predicted"/>
<dbReference type="InterPro" id="IPR026363">
    <property type="entry name" value="CxxC-x17-CxxC_dom"/>
</dbReference>
<dbReference type="OrthoDB" id="144439at2157"/>
<dbReference type="EMBL" id="CP037968">
    <property type="protein sequence ID" value="QYZ78148.1"/>
    <property type="molecule type" value="Genomic_DNA"/>
</dbReference>
<gene>
    <name evidence="2" type="ORF">E2N92_01225</name>
</gene>
<keyword evidence="3" id="KW-1185">Reference proteome</keyword>
<keyword evidence="2" id="KW-0804">Transcription</keyword>
<feature type="domain" description="CxxC-x17-CxxC" evidence="1">
    <location>
        <begin position="16"/>
        <end position="52"/>
    </location>
</feature>
<evidence type="ECO:0000259" key="1">
    <source>
        <dbReference type="Pfam" id="PF23477"/>
    </source>
</evidence>
<dbReference type="RefSeq" id="WP_220681885.1">
    <property type="nucleotide sequence ID" value="NZ_CP037968.1"/>
</dbReference>